<dbReference type="EMBL" id="REGN01002801">
    <property type="protein sequence ID" value="RNA26112.1"/>
    <property type="molecule type" value="Genomic_DNA"/>
</dbReference>
<evidence type="ECO:0000313" key="1">
    <source>
        <dbReference type="EMBL" id="RNA26112.1"/>
    </source>
</evidence>
<name>A0A3M7RRF5_BRAPC</name>
<reference evidence="1 2" key="1">
    <citation type="journal article" date="2018" name="Sci. Rep.">
        <title>Genomic signatures of local adaptation to the degree of environmental predictability in rotifers.</title>
        <authorList>
            <person name="Franch-Gras L."/>
            <person name="Hahn C."/>
            <person name="Garcia-Roger E.M."/>
            <person name="Carmona M.J."/>
            <person name="Serra M."/>
            <person name="Gomez A."/>
        </authorList>
    </citation>
    <scope>NUCLEOTIDE SEQUENCE [LARGE SCALE GENOMIC DNA]</scope>
    <source>
        <strain evidence="1">HYR1</strain>
    </source>
</reference>
<sequence length="133" mass="15526">MYTYTNGHHSTNNELFMHNNYAIQIKLFIDDFDLFSQLGDNRKKKMTVVYYQIEENGLDIDNGYKMVNVKGSISYIVADNLGVKLVVLSNRLITIFCYSTTEHEQEKFKDTNFDKPSNGVKVDNCFYDLSYFN</sequence>
<dbReference type="Proteomes" id="UP000276133">
    <property type="component" value="Unassembled WGS sequence"/>
</dbReference>
<dbReference type="AlphaFoldDB" id="A0A3M7RRF5"/>
<protein>
    <submittedName>
        <fullName evidence="1">Uncharacterized protein</fullName>
    </submittedName>
</protein>
<evidence type="ECO:0000313" key="2">
    <source>
        <dbReference type="Proteomes" id="UP000276133"/>
    </source>
</evidence>
<organism evidence="1 2">
    <name type="scientific">Brachionus plicatilis</name>
    <name type="common">Marine rotifer</name>
    <name type="synonym">Brachionus muelleri</name>
    <dbReference type="NCBI Taxonomy" id="10195"/>
    <lineage>
        <taxon>Eukaryota</taxon>
        <taxon>Metazoa</taxon>
        <taxon>Spiralia</taxon>
        <taxon>Gnathifera</taxon>
        <taxon>Rotifera</taxon>
        <taxon>Eurotatoria</taxon>
        <taxon>Monogononta</taxon>
        <taxon>Pseudotrocha</taxon>
        <taxon>Ploima</taxon>
        <taxon>Brachionidae</taxon>
        <taxon>Brachionus</taxon>
    </lineage>
</organism>
<accession>A0A3M7RRF5</accession>
<gene>
    <name evidence="1" type="ORF">BpHYR1_021931</name>
</gene>
<comment type="caution">
    <text evidence="1">The sequence shown here is derived from an EMBL/GenBank/DDBJ whole genome shotgun (WGS) entry which is preliminary data.</text>
</comment>
<proteinExistence type="predicted"/>
<keyword evidence="2" id="KW-1185">Reference proteome</keyword>